<evidence type="ECO:0000313" key="5">
    <source>
        <dbReference type="Proteomes" id="UP000256269"/>
    </source>
</evidence>
<gene>
    <name evidence="4" type="ORF">BCF44_11186</name>
</gene>
<organism evidence="4 5">
    <name type="scientific">Kutzneria buriramensis</name>
    <dbReference type="NCBI Taxonomy" id="1045776"/>
    <lineage>
        <taxon>Bacteria</taxon>
        <taxon>Bacillati</taxon>
        <taxon>Actinomycetota</taxon>
        <taxon>Actinomycetes</taxon>
        <taxon>Pseudonocardiales</taxon>
        <taxon>Pseudonocardiaceae</taxon>
        <taxon>Kutzneria</taxon>
    </lineage>
</organism>
<dbReference type="PROSITE" id="PS50043">
    <property type="entry name" value="HTH_LUXR_2"/>
    <property type="match status" value="1"/>
</dbReference>
<dbReference type="InterPro" id="IPR000792">
    <property type="entry name" value="Tscrpt_reg_LuxR_C"/>
</dbReference>
<dbReference type="GO" id="GO:0005737">
    <property type="term" value="C:cytoplasm"/>
    <property type="evidence" value="ECO:0007669"/>
    <property type="project" value="TreeGrafter"/>
</dbReference>
<dbReference type="GO" id="GO:0006355">
    <property type="term" value="P:regulation of DNA-templated transcription"/>
    <property type="evidence" value="ECO:0007669"/>
    <property type="project" value="InterPro"/>
</dbReference>
<dbReference type="SUPFAM" id="SSF52540">
    <property type="entry name" value="P-loop containing nucleoside triphosphate hydrolases"/>
    <property type="match status" value="1"/>
</dbReference>
<accession>A0A3E0HBK2</accession>
<dbReference type="InterPro" id="IPR011990">
    <property type="entry name" value="TPR-like_helical_dom_sf"/>
</dbReference>
<dbReference type="SUPFAM" id="SSF48452">
    <property type="entry name" value="TPR-like"/>
    <property type="match status" value="1"/>
</dbReference>
<dbReference type="GO" id="GO:0004016">
    <property type="term" value="F:adenylate cyclase activity"/>
    <property type="evidence" value="ECO:0007669"/>
    <property type="project" value="TreeGrafter"/>
</dbReference>
<keyword evidence="2" id="KW-0067">ATP-binding</keyword>
<dbReference type="Gene3D" id="3.40.50.300">
    <property type="entry name" value="P-loop containing nucleotide triphosphate hydrolases"/>
    <property type="match status" value="1"/>
</dbReference>
<dbReference type="PRINTS" id="PR00038">
    <property type="entry name" value="HTHLUXR"/>
</dbReference>
<keyword evidence="1" id="KW-0547">Nucleotide-binding</keyword>
<evidence type="ECO:0000259" key="3">
    <source>
        <dbReference type="PROSITE" id="PS50043"/>
    </source>
</evidence>
<dbReference type="PANTHER" id="PTHR16305">
    <property type="entry name" value="TESTICULAR SOLUBLE ADENYLYL CYCLASE"/>
    <property type="match status" value="1"/>
</dbReference>
<dbReference type="OrthoDB" id="5476461at2"/>
<dbReference type="GO" id="GO:0005524">
    <property type="term" value="F:ATP binding"/>
    <property type="evidence" value="ECO:0007669"/>
    <property type="project" value="UniProtKB-KW"/>
</dbReference>
<feature type="domain" description="HTH luxR-type" evidence="3">
    <location>
        <begin position="860"/>
        <end position="925"/>
    </location>
</feature>
<dbReference type="SMART" id="SM00421">
    <property type="entry name" value="HTH_LUXR"/>
    <property type="match status" value="1"/>
</dbReference>
<evidence type="ECO:0000256" key="1">
    <source>
        <dbReference type="ARBA" id="ARBA00022741"/>
    </source>
</evidence>
<reference evidence="4 5" key="1">
    <citation type="submission" date="2018-08" db="EMBL/GenBank/DDBJ databases">
        <title>Genomic Encyclopedia of Archaeal and Bacterial Type Strains, Phase II (KMG-II): from individual species to whole genera.</title>
        <authorList>
            <person name="Goeker M."/>
        </authorList>
    </citation>
    <scope>NUCLEOTIDE SEQUENCE [LARGE SCALE GENOMIC DNA]</scope>
    <source>
        <strain evidence="4 5">DSM 45791</strain>
    </source>
</reference>
<name>A0A3E0HBK2_9PSEU</name>
<dbReference type="RefSeq" id="WP_116177826.1">
    <property type="nucleotide sequence ID" value="NZ_CP144375.1"/>
</dbReference>
<sequence>MRTGSGVPLIGRQQELAALESALAAASEGQARAVLLAGDAGVGKTRLLTELCARANGFTVLTGRCLDVAGLPYLPFVEALGQLPVAGASGLDGAMEQLRLFEAVHTELAEKPGPVLLALEDLHWADAATRDLLLFLVSRLSRQRLLIVGTYRLDDLHRRHPLRPLLAELTRLSAVDRIELRPFDRADAMAFVSALSDNDLPETTLRGIAERSQGNAFFCEELTAVYGDGVPSGLSDVLLARVERLGPNARRVVRAASGAGGAVEHSVLQAVTEVDDLDDAVREAVQHNVLVTADHSYAFRHALLGEAVYGDLMPGERARLHARYARLATSPAALAYHSLQSHDLPTAMRASVQAANEAADLRAPAEALRHIEQALQLFDAVPDPGVTEYRLQLMASRMALAAGHAERAVAYARSAVALADDPEDGAKARHQLVLTLLPMEKAAEVAAAVGEAWELIKDRPPSVVQAQILALRAREWVWYGGPGLELEHLERLAERAAEIGTLVGAEDVAIDAQITLAMYAHWRREVEKTEHLLRDAASRAAALGTYAIELRALKNLAFVRYYQSSFGEMLAVVEEILERATAVGLTWAEIAVEARIALIEVPFMIGKRSTAEPFGDYSAAPRSAALRLQAAELYQLAVAGRFDEVDEAAGGILAGTHDAVAVERVRFAVAEAALWRGDPRVAVDESVRVIDWLVELPSAGVTDSRMAGATALAALADIAEQARRNRDEEAARNAVTEGERLYEKVLALGNYALKIHWQQQVRHPETILQEARMNAELSRLRGEKDVEVWRTAVTTADMFRYRQATARWRLAEALLDHGRREEAAVELQAAHADAVHMGATPLREAVEALARRARVALAGVEPETEFLTPREYAVLELVSTGLTNRQVGERLYISEKTASVHLSRVMAKLGASSRTEAVSVAYERGLLT</sequence>
<proteinExistence type="predicted"/>
<protein>
    <submittedName>
        <fullName evidence="4">Regulatory LuxR family protein</fullName>
    </submittedName>
</protein>
<dbReference type="SUPFAM" id="SSF46894">
    <property type="entry name" value="C-terminal effector domain of the bipartite response regulators"/>
    <property type="match status" value="1"/>
</dbReference>
<dbReference type="AlphaFoldDB" id="A0A3E0HBK2"/>
<dbReference type="GO" id="GO:0003677">
    <property type="term" value="F:DNA binding"/>
    <property type="evidence" value="ECO:0007669"/>
    <property type="project" value="InterPro"/>
</dbReference>
<comment type="caution">
    <text evidence="4">The sequence shown here is derived from an EMBL/GenBank/DDBJ whole genome shotgun (WGS) entry which is preliminary data.</text>
</comment>
<dbReference type="Proteomes" id="UP000256269">
    <property type="component" value="Unassembled WGS sequence"/>
</dbReference>
<dbReference type="PANTHER" id="PTHR16305:SF35">
    <property type="entry name" value="TRANSCRIPTIONAL ACTIVATOR DOMAIN"/>
    <property type="match status" value="1"/>
</dbReference>
<dbReference type="EMBL" id="QUNO01000011">
    <property type="protein sequence ID" value="REH41784.1"/>
    <property type="molecule type" value="Genomic_DNA"/>
</dbReference>
<dbReference type="InterPro" id="IPR041664">
    <property type="entry name" value="AAA_16"/>
</dbReference>
<dbReference type="Pfam" id="PF00196">
    <property type="entry name" value="GerE"/>
    <property type="match status" value="1"/>
</dbReference>
<dbReference type="CDD" id="cd06170">
    <property type="entry name" value="LuxR_C_like"/>
    <property type="match status" value="1"/>
</dbReference>
<evidence type="ECO:0000313" key="4">
    <source>
        <dbReference type="EMBL" id="REH41784.1"/>
    </source>
</evidence>
<dbReference type="Pfam" id="PF13191">
    <property type="entry name" value="AAA_16"/>
    <property type="match status" value="1"/>
</dbReference>
<dbReference type="Gene3D" id="1.10.10.10">
    <property type="entry name" value="Winged helix-like DNA-binding domain superfamily/Winged helix DNA-binding domain"/>
    <property type="match status" value="1"/>
</dbReference>
<dbReference type="InterPro" id="IPR016032">
    <property type="entry name" value="Sig_transdc_resp-reg_C-effctor"/>
</dbReference>
<dbReference type="InterPro" id="IPR027417">
    <property type="entry name" value="P-loop_NTPase"/>
</dbReference>
<dbReference type="InterPro" id="IPR036388">
    <property type="entry name" value="WH-like_DNA-bd_sf"/>
</dbReference>
<keyword evidence="5" id="KW-1185">Reference proteome</keyword>
<evidence type="ECO:0000256" key="2">
    <source>
        <dbReference type="ARBA" id="ARBA00022840"/>
    </source>
</evidence>